<dbReference type="PANTHER" id="PTHR31005">
    <property type="entry name" value="DUF4139 DOMAIN-CONTAINING PROTEIN"/>
    <property type="match status" value="1"/>
</dbReference>
<feature type="domain" description="DUF4140" evidence="3">
    <location>
        <begin position="19"/>
        <end position="106"/>
    </location>
</feature>
<dbReference type="Pfam" id="PF13598">
    <property type="entry name" value="DUF4139"/>
    <property type="match status" value="1"/>
</dbReference>
<dbReference type="AlphaFoldDB" id="A0A8H4QMY0"/>
<dbReference type="InterPro" id="IPR025554">
    <property type="entry name" value="DUF4140"/>
</dbReference>
<dbReference type="PANTHER" id="PTHR31005:SF8">
    <property type="entry name" value="DUF4139 DOMAIN-CONTAINING PROTEIN"/>
    <property type="match status" value="1"/>
</dbReference>
<dbReference type="EMBL" id="JAACJL010000045">
    <property type="protein sequence ID" value="KAF4613861.1"/>
    <property type="molecule type" value="Genomic_DNA"/>
</dbReference>
<keyword evidence="5" id="KW-1185">Reference proteome</keyword>
<evidence type="ECO:0000259" key="2">
    <source>
        <dbReference type="Pfam" id="PF13598"/>
    </source>
</evidence>
<evidence type="ECO:0000313" key="5">
    <source>
        <dbReference type="Proteomes" id="UP000521872"/>
    </source>
</evidence>
<accession>A0A8H4QMY0</accession>
<feature type="compositionally biased region" description="Basic residues" evidence="1">
    <location>
        <begin position="295"/>
        <end position="309"/>
    </location>
</feature>
<gene>
    <name evidence="4" type="ORF">D9613_008019</name>
</gene>
<feature type="region of interest" description="Disordered" evidence="1">
    <location>
        <begin position="286"/>
        <end position="318"/>
    </location>
</feature>
<dbReference type="InterPro" id="IPR011935">
    <property type="entry name" value="CHP02231"/>
</dbReference>
<evidence type="ECO:0000313" key="4">
    <source>
        <dbReference type="EMBL" id="KAF4613861.1"/>
    </source>
</evidence>
<dbReference type="InterPro" id="IPR037291">
    <property type="entry name" value="DUF4139"/>
</dbReference>
<name>A0A8H4QMY0_9AGAR</name>
<dbReference type="Pfam" id="PF13600">
    <property type="entry name" value="DUF4140"/>
    <property type="match status" value="1"/>
</dbReference>
<reference evidence="4 5" key="1">
    <citation type="submission" date="2019-12" db="EMBL/GenBank/DDBJ databases">
        <authorList>
            <person name="Floudas D."/>
            <person name="Bentzer J."/>
            <person name="Ahren D."/>
            <person name="Johansson T."/>
            <person name="Persson P."/>
            <person name="Tunlid A."/>
        </authorList>
    </citation>
    <scope>NUCLEOTIDE SEQUENCE [LARGE SCALE GENOMIC DNA]</scope>
    <source>
        <strain evidence="4 5">CBS 102.39</strain>
    </source>
</reference>
<proteinExistence type="predicted"/>
<organism evidence="4 5">
    <name type="scientific">Agrocybe pediades</name>
    <dbReference type="NCBI Taxonomy" id="84607"/>
    <lineage>
        <taxon>Eukaryota</taxon>
        <taxon>Fungi</taxon>
        <taxon>Dikarya</taxon>
        <taxon>Basidiomycota</taxon>
        <taxon>Agaricomycotina</taxon>
        <taxon>Agaricomycetes</taxon>
        <taxon>Agaricomycetidae</taxon>
        <taxon>Agaricales</taxon>
        <taxon>Agaricineae</taxon>
        <taxon>Strophariaceae</taxon>
        <taxon>Agrocybe</taxon>
    </lineage>
</organism>
<feature type="domain" description="DUF4139" evidence="2">
    <location>
        <begin position="196"/>
        <end position="580"/>
    </location>
</feature>
<comment type="caution">
    <text evidence="4">The sequence shown here is derived from an EMBL/GenBank/DDBJ whole genome shotgun (WGS) entry which is preliminary data.</text>
</comment>
<evidence type="ECO:0008006" key="6">
    <source>
        <dbReference type="Google" id="ProtNLM"/>
    </source>
</evidence>
<evidence type="ECO:0000256" key="1">
    <source>
        <dbReference type="SAM" id="MobiDB-lite"/>
    </source>
</evidence>
<dbReference type="Proteomes" id="UP000521872">
    <property type="component" value="Unassembled WGS sequence"/>
</dbReference>
<evidence type="ECO:0000259" key="3">
    <source>
        <dbReference type="Pfam" id="PF13600"/>
    </source>
</evidence>
<sequence length="592" mass="65816">MSPIIKLSLQASKDDIKSVTVFKSSKAEITRRFKLDLKKGQNKVEIRGLSSSIDTDSVRISGLGAARLCDVVCRIAAEMPAAYTSTAAEVVRTLLVKKEALKSEKSMRELESNVFRRYAQTLNGEHVAPAQMVQFMEAFSAHGKKTVQAVTDYNEQIVGIERNLAVQNQKLSAKRGSLLGEVDLVILADDDGLLDLQLTYIVENARWNPTYELNATTEKGKPCTTVSLYYRAQVSQETGEDWAQVSLTLSTVSFAADSKQIPISKALKIAPKVTWPLSGSAPVIIPRSRSDSRSRSRSRRRSRSPRRMHVSSDSEITYPTMVPDQYPSSLHYTQRRNEQIYPPDIRPITRLDTFVSETPVAASFTVPGESSIPSDGIEHQVTVSVLSFSANISYVTVPRLDPRMFLQCEVHNTSEYRLLPGPVIVILDGGYVSRTQINHVDVGDKFACTLGDDPSTKIVYERSSKTENSDSGTFTEATKTVKYTTKVTVHNKHQFDIDDLVIRDAIPTCADSRIKILLRNPEGLAEVRDTTPLPIGTDGLTVGWEDLGDGKSGETEGRFEWKWKLSKGAKVTMEAEWEIKSAKDIEWEMLKS</sequence>
<dbReference type="NCBIfam" id="TIGR02231">
    <property type="entry name" value="mucoidy inhibitor MuiA family protein"/>
    <property type="match status" value="1"/>
</dbReference>
<protein>
    <recommendedName>
        <fullName evidence="6">Mucoidy inhibitor A</fullName>
    </recommendedName>
</protein>